<reference evidence="3 4" key="1">
    <citation type="submission" date="2020-10" db="EMBL/GenBank/DDBJ databases">
        <title>Phylogeny of dyella-like bacteria.</title>
        <authorList>
            <person name="Fu J."/>
        </authorList>
    </citation>
    <scope>NUCLEOTIDE SEQUENCE [LARGE SCALE GENOMIC DNA]</scope>
    <source>
        <strain evidence="3 4">DHG40</strain>
    </source>
</reference>
<feature type="domain" description="Peptidase C1A papain C-terminal" evidence="2">
    <location>
        <begin position="52"/>
        <end position="257"/>
    </location>
</feature>
<dbReference type="PANTHER" id="PTHR12411">
    <property type="entry name" value="CYSTEINE PROTEASE FAMILY C1-RELATED"/>
    <property type="match status" value="1"/>
</dbReference>
<evidence type="ECO:0000256" key="1">
    <source>
        <dbReference type="ARBA" id="ARBA00008455"/>
    </source>
</evidence>
<evidence type="ECO:0000313" key="3">
    <source>
        <dbReference type="EMBL" id="MFK2855394.1"/>
    </source>
</evidence>
<gene>
    <name evidence="3" type="ORF">ISP18_12400</name>
</gene>
<protein>
    <recommendedName>
        <fullName evidence="2">Peptidase C1A papain C-terminal domain-containing protein</fullName>
    </recommendedName>
</protein>
<dbReference type="SUPFAM" id="SSF54001">
    <property type="entry name" value="Cysteine proteinases"/>
    <property type="match status" value="1"/>
</dbReference>
<organism evidence="3 4">
    <name type="scientific">Dyella humi</name>
    <dbReference type="NCBI Taxonomy" id="1770547"/>
    <lineage>
        <taxon>Bacteria</taxon>
        <taxon>Pseudomonadati</taxon>
        <taxon>Pseudomonadota</taxon>
        <taxon>Gammaproteobacteria</taxon>
        <taxon>Lysobacterales</taxon>
        <taxon>Rhodanobacteraceae</taxon>
        <taxon>Dyella</taxon>
    </lineage>
</organism>
<keyword evidence="4" id="KW-1185">Reference proteome</keyword>
<sequence length="268" mass="29240">MNTPQDDRAFIAMVARLRATEANRPISPSRLLRRHTNLFDIILDDPNPPQCLAKDWRDAGVVTSIKDQGSCNSCASFAISAVIESLLRIRNPTDKTEIDAGFMHACTVLGGMQNPDCKTKADLQPALDCVCSQGYAVAAPDSPYPYPSNLCNAKAMAPITSYKQLGGPNAVKNALMIAPVVAEIYAWQDFYTYRGEPSAYEPSQVGDFFKHSVCLIGFNADGWIIKNSFGLLWGNEGYAVISYDSCGIFQGQPPFQILGEVYSLSLPP</sequence>
<dbReference type="SMART" id="SM00645">
    <property type="entry name" value="Pept_C1"/>
    <property type="match status" value="1"/>
</dbReference>
<comment type="caution">
    <text evidence="3">The sequence shown here is derived from an EMBL/GenBank/DDBJ whole genome shotgun (WGS) entry which is preliminary data.</text>
</comment>
<evidence type="ECO:0000313" key="4">
    <source>
        <dbReference type="Proteomes" id="UP001620409"/>
    </source>
</evidence>
<dbReference type="InterPro" id="IPR000668">
    <property type="entry name" value="Peptidase_C1A_C"/>
</dbReference>
<dbReference type="Pfam" id="PF00112">
    <property type="entry name" value="Peptidase_C1"/>
    <property type="match status" value="1"/>
</dbReference>
<dbReference type="Proteomes" id="UP001620409">
    <property type="component" value="Unassembled WGS sequence"/>
</dbReference>
<dbReference type="Gene3D" id="3.90.70.10">
    <property type="entry name" value="Cysteine proteinases"/>
    <property type="match status" value="1"/>
</dbReference>
<proteinExistence type="inferred from homology"/>
<name>A0ABW8IJK7_9GAMM</name>
<dbReference type="InterPro" id="IPR013128">
    <property type="entry name" value="Peptidase_C1A"/>
</dbReference>
<dbReference type="RefSeq" id="WP_380012167.1">
    <property type="nucleotide sequence ID" value="NZ_JADIKI010000023.1"/>
</dbReference>
<accession>A0ABW8IJK7</accession>
<dbReference type="InterPro" id="IPR038765">
    <property type="entry name" value="Papain-like_cys_pep_sf"/>
</dbReference>
<evidence type="ECO:0000259" key="2">
    <source>
        <dbReference type="SMART" id="SM00645"/>
    </source>
</evidence>
<dbReference type="EMBL" id="JADIKI010000023">
    <property type="protein sequence ID" value="MFK2855394.1"/>
    <property type="molecule type" value="Genomic_DNA"/>
</dbReference>
<comment type="similarity">
    <text evidence="1">Belongs to the peptidase C1 family.</text>
</comment>